<keyword evidence="1" id="KW-0540">Nuclease</keyword>
<proteinExistence type="predicted"/>
<sequence length="214" mass="24229">MVQTLQARATDLQTLTHNFGLSLVEDESFFWEWRVDLPEITESERQFLDRLRAGCLNLLESPPFLERAVQMAVLGPMLFLAGFYLPPFHIRAEKSVEISAEDDGLVVKGQIDVLLLKEQFWTLVIESKEFSFAPEVGLAQLLTYMLASLNSDRSCFGLIATGGAFLFVKLVRRGGIDSLEEKQTQYALSDQFATRNRVNGIYDAYKVLKRIGQL</sequence>
<dbReference type="RefSeq" id="WP_172355607.1">
    <property type="nucleotide sequence ID" value="NZ_CP053661.1"/>
</dbReference>
<accession>A0A6M8BEI5</accession>
<evidence type="ECO:0000313" key="1">
    <source>
        <dbReference type="EMBL" id="QKD82636.1"/>
    </source>
</evidence>
<keyword evidence="2" id="KW-1185">Reference proteome</keyword>
<reference evidence="1 2" key="1">
    <citation type="submission" date="2020-05" db="EMBL/GenBank/DDBJ databases">
        <title>Complete genome sequence of of a novel Thermoleptolyngbya strain isolated from hot springs of Ganzi, Sichuan China.</title>
        <authorList>
            <person name="Tang J."/>
            <person name="Daroch M."/>
            <person name="Li L."/>
            <person name="Waleron K."/>
            <person name="Waleron M."/>
            <person name="Waleron M."/>
        </authorList>
    </citation>
    <scope>NUCLEOTIDE SEQUENCE [LARGE SCALE GENOMIC DNA]</scope>
    <source>
        <strain evidence="1 2">PKUAC-SCTA183</strain>
    </source>
</reference>
<protein>
    <submittedName>
        <fullName evidence="1">Restriction endonuclease subunit R</fullName>
    </submittedName>
</protein>
<dbReference type="AlphaFoldDB" id="A0A6M8BEI5"/>
<gene>
    <name evidence="1" type="ORF">HPC62_10975</name>
</gene>
<name>A0A6M8BEI5_9CYAN</name>
<dbReference type="GO" id="GO:0004519">
    <property type="term" value="F:endonuclease activity"/>
    <property type="evidence" value="ECO:0007669"/>
    <property type="project" value="UniProtKB-KW"/>
</dbReference>
<dbReference type="Proteomes" id="UP000505210">
    <property type="component" value="Chromosome"/>
</dbReference>
<keyword evidence="1" id="KW-0255">Endonuclease</keyword>
<evidence type="ECO:0000313" key="2">
    <source>
        <dbReference type="Proteomes" id="UP000505210"/>
    </source>
</evidence>
<organism evidence="1 2">
    <name type="scientific">Thermoleptolyngbya sichuanensis A183</name>
    <dbReference type="NCBI Taxonomy" id="2737172"/>
    <lineage>
        <taxon>Bacteria</taxon>
        <taxon>Bacillati</taxon>
        <taxon>Cyanobacteriota</taxon>
        <taxon>Cyanophyceae</taxon>
        <taxon>Oculatellales</taxon>
        <taxon>Oculatellaceae</taxon>
        <taxon>Thermoleptolyngbya</taxon>
        <taxon>Thermoleptolyngbya sichuanensis</taxon>
    </lineage>
</organism>
<dbReference type="KEGG" id="theu:HPC62_10975"/>
<dbReference type="EMBL" id="CP053661">
    <property type="protein sequence ID" value="QKD82636.1"/>
    <property type="molecule type" value="Genomic_DNA"/>
</dbReference>
<keyword evidence="1" id="KW-0378">Hydrolase</keyword>